<geneLocation type="plasmid" evidence="1">
    <name>p48/10</name>
</geneLocation>
<organism evidence="1">
    <name type="scientific">Vibrio vulnificus</name>
    <dbReference type="NCBI Taxonomy" id="672"/>
    <lineage>
        <taxon>Bacteria</taxon>
        <taxon>Pseudomonadati</taxon>
        <taxon>Pseudomonadota</taxon>
        <taxon>Gammaproteobacteria</taxon>
        <taxon>Vibrionales</taxon>
        <taxon>Vibrionaceae</taxon>
        <taxon>Vibrio</taxon>
    </lineage>
</organism>
<dbReference type="AlphaFoldDB" id="A0AAI9EM15"/>
<accession>A0AAI9EM15</accession>
<keyword evidence="1" id="KW-0614">Plasmid</keyword>
<sequence>MSWSNCGVDSQGRPIGYVFAGKCDHEGCNVMINRGLSYACGDMHGETEFGCEKYFCEEHRSNWVEPEGDRMVKVCNACRDALIESGEWVENEEEGALVPLKEPV</sequence>
<dbReference type="RefSeq" id="WP_032071995.1">
    <property type="nucleotide sequence ID" value="NC_025128.1"/>
</dbReference>
<evidence type="ECO:0008006" key="2">
    <source>
        <dbReference type="Google" id="ProtNLM"/>
    </source>
</evidence>
<dbReference type="InterPro" id="IPR011011">
    <property type="entry name" value="Znf_FYVE_PHD"/>
</dbReference>
<dbReference type="EMBL" id="HG803186">
    <property type="protein sequence ID" value="CDM12473.1"/>
    <property type="molecule type" value="Genomic_DNA"/>
</dbReference>
<protein>
    <recommendedName>
        <fullName evidence="2">Zinc finger protein</fullName>
    </recommendedName>
</protein>
<dbReference type="SUPFAM" id="SSF57903">
    <property type="entry name" value="FYVE/PHD zinc finger"/>
    <property type="match status" value="1"/>
</dbReference>
<proteinExistence type="predicted"/>
<name>A0AAI9EM15_VIBVL</name>
<reference evidence="1" key="1">
    <citation type="journal article" date="2014" name="Genome Announc.">
        <title>Complete Nucleotide Sequence of pVv01, a P1-Like Plasmid Prophage of Vibrio vulnificus.</title>
        <authorList>
            <person name="Hammerl J.A."/>
            <person name="Klevanskaa K."/>
            <person name="Strauch E."/>
            <person name="Hertwig S."/>
        </authorList>
    </citation>
    <scope>NUCLEOTIDE SEQUENCE</scope>
    <source>
        <strain evidence="1">48/10</strain>
    </source>
</reference>
<reference evidence="1" key="2">
    <citation type="submission" date="2014-01" db="EMBL/GenBank/DDBJ databases">
        <authorList>
            <person name="Hammerl J."/>
        </authorList>
    </citation>
    <scope>NUCLEOTIDE SEQUENCE</scope>
    <source>
        <strain evidence="1">48/10</strain>
        <plasmid evidence="1">p48/10</plasmid>
    </source>
</reference>
<evidence type="ECO:0000313" key="1">
    <source>
        <dbReference type="EMBL" id="CDM12473.1"/>
    </source>
</evidence>